<gene>
    <name evidence="2" type="ORF">LNINA_LOCUS579</name>
</gene>
<evidence type="ECO:0000313" key="2">
    <source>
        <dbReference type="EMBL" id="CAK1540532.1"/>
    </source>
</evidence>
<evidence type="ECO:0000313" key="3">
    <source>
        <dbReference type="Proteomes" id="UP001497472"/>
    </source>
</evidence>
<keyword evidence="3" id="KW-1185">Reference proteome</keyword>
<comment type="caution">
    <text evidence="2">The sequence shown here is derived from an EMBL/GenBank/DDBJ whole genome shotgun (WGS) entry which is preliminary data.</text>
</comment>
<dbReference type="EMBL" id="CAVLEF010000001">
    <property type="protein sequence ID" value="CAK1540532.1"/>
    <property type="molecule type" value="Genomic_DNA"/>
</dbReference>
<dbReference type="AlphaFoldDB" id="A0AAV1IVV5"/>
<sequence>MRRNAGKRVFYPSLSSLRKGFKNSDTPCWASGDSKFYDLTCSRHGYSDSSKMQIRPERESGNIAVERTNH</sequence>
<organism evidence="2 3">
    <name type="scientific">Leptosia nina</name>
    <dbReference type="NCBI Taxonomy" id="320188"/>
    <lineage>
        <taxon>Eukaryota</taxon>
        <taxon>Metazoa</taxon>
        <taxon>Ecdysozoa</taxon>
        <taxon>Arthropoda</taxon>
        <taxon>Hexapoda</taxon>
        <taxon>Insecta</taxon>
        <taxon>Pterygota</taxon>
        <taxon>Neoptera</taxon>
        <taxon>Endopterygota</taxon>
        <taxon>Lepidoptera</taxon>
        <taxon>Glossata</taxon>
        <taxon>Ditrysia</taxon>
        <taxon>Papilionoidea</taxon>
        <taxon>Pieridae</taxon>
        <taxon>Pierinae</taxon>
        <taxon>Leptosia</taxon>
    </lineage>
</organism>
<reference evidence="2 3" key="1">
    <citation type="submission" date="2023-11" db="EMBL/GenBank/DDBJ databases">
        <authorList>
            <person name="Okamura Y."/>
        </authorList>
    </citation>
    <scope>NUCLEOTIDE SEQUENCE [LARGE SCALE GENOMIC DNA]</scope>
</reference>
<accession>A0AAV1IVV5</accession>
<dbReference type="Proteomes" id="UP001497472">
    <property type="component" value="Unassembled WGS sequence"/>
</dbReference>
<name>A0AAV1IVV5_9NEOP</name>
<protein>
    <submittedName>
        <fullName evidence="2">Uncharacterized protein</fullName>
    </submittedName>
</protein>
<feature type="region of interest" description="Disordered" evidence="1">
    <location>
        <begin position="46"/>
        <end position="70"/>
    </location>
</feature>
<proteinExistence type="predicted"/>
<evidence type="ECO:0000256" key="1">
    <source>
        <dbReference type="SAM" id="MobiDB-lite"/>
    </source>
</evidence>